<dbReference type="InterPro" id="IPR036291">
    <property type="entry name" value="NAD(P)-bd_dom_sf"/>
</dbReference>
<dbReference type="PROSITE" id="PS00061">
    <property type="entry name" value="ADH_SHORT"/>
    <property type="match status" value="1"/>
</dbReference>
<evidence type="ECO:0000256" key="2">
    <source>
        <dbReference type="ARBA" id="ARBA00023002"/>
    </source>
</evidence>
<dbReference type="InterPro" id="IPR002347">
    <property type="entry name" value="SDR_fam"/>
</dbReference>
<evidence type="ECO:0008006" key="6">
    <source>
        <dbReference type="Google" id="ProtNLM"/>
    </source>
</evidence>
<name>A0A179V9V5_9MYCO</name>
<keyword evidence="2" id="KW-0560">Oxidoreductase</keyword>
<dbReference type="SUPFAM" id="SSF51735">
    <property type="entry name" value="NAD(P)-binding Rossmann-fold domains"/>
    <property type="match status" value="1"/>
</dbReference>
<comment type="similarity">
    <text evidence="1 3">Belongs to the short-chain dehydrogenases/reductases (SDR) family.</text>
</comment>
<dbReference type="RefSeq" id="WP_064630717.1">
    <property type="nucleotide sequence ID" value="NZ_LQYE01000027.1"/>
</dbReference>
<dbReference type="InterPro" id="IPR051911">
    <property type="entry name" value="SDR_oxidoreductase"/>
</dbReference>
<evidence type="ECO:0000313" key="5">
    <source>
        <dbReference type="Proteomes" id="UP000186919"/>
    </source>
</evidence>
<organism evidence="4 5">
    <name type="scientific">Mycobacteroides immunogenum</name>
    <dbReference type="NCBI Taxonomy" id="83262"/>
    <lineage>
        <taxon>Bacteria</taxon>
        <taxon>Bacillati</taxon>
        <taxon>Actinomycetota</taxon>
        <taxon>Actinomycetes</taxon>
        <taxon>Mycobacteriales</taxon>
        <taxon>Mycobacteriaceae</taxon>
        <taxon>Mycobacteroides</taxon>
    </lineage>
</organism>
<gene>
    <name evidence="4" type="ORF">AWB85_08615</name>
</gene>
<evidence type="ECO:0000256" key="1">
    <source>
        <dbReference type="ARBA" id="ARBA00006484"/>
    </source>
</evidence>
<accession>A0A179V9V5</accession>
<dbReference type="PRINTS" id="PR00080">
    <property type="entry name" value="SDRFAMILY"/>
</dbReference>
<comment type="caution">
    <text evidence="4">The sequence shown here is derived from an EMBL/GenBank/DDBJ whole genome shotgun (WGS) entry which is preliminary data.</text>
</comment>
<evidence type="ECO:0000313" key="4">
    <source>
        <dbReference type="EMBL" id="OAT67932.1"/>
    </source>
</evidence>
<dbReference type="PANTHER" id="PTHR43976:SF16">
    <property type="entry name" value="SHORT-CHAIN DEHYDROGENASE_REDUCTASE FAMILY PROTEIN"/>
    <property type="match status" value="1"/>
</dbReference>
<dbReference type="AlphaFoldDB" id="A0A179V9V5"/>
<sequence>MTRKVDADRKVVLITGTTSGFGKLTAERVAADGHLVYGTRLPNENVTSPGPGKLLELDVRDEDLTRSCVDQVIGEAGRLDVLINNAGMGIFGATEDIGIDAAENQFNVNYFGTLRMIRAALPHMRKAGTGTIINFGSFAARIALPFQSHYSASKAAVENMTEALRLEIQGTGVEATVVSPGDFHTGFSAARTVIAGPDSDFYQAKRNACFDAVNKSELNGLDPAMLGELIATIVSSRKIKPRYSIGTFEQRVATHLKGLLPDGVLEPLVRRTFDI</sequence>
<dbReference type="Proteomes" id="UP000186919">
    <property type="component" value="Unassembled WGS sequence"/>
</dbReference>
<dbReference type="Pfam" id="PF00106">
    <property type="entry name" value="adh_short"/>
    <property type="match status" value="1"/>
</dbReference>
<dbReference type="CDD" id="cd05374">
    <property type="entry name" value="17beta-HSD-like_SDR_c"/>
    <property type="match status" value="1"/>
</dbReference>
<dbReference type="EMBL" id="LQYE01000027">
    <property type="protein sequence ID" value="OAT67932.1"/>
    <property type="molecule type" value="Genomic_DNA"/>
</dbReference>
<dbReference type="PANTHER" id="PTHR43976">
    <property type="entry name" value="SHORT CHAIN DEHYDROGENASE"/>
    <property type="match status" value="1"/>
</dbReference>
<dbReference type="GO" id="GO:0016491">
    <property type="term" value="F:oxidoreductase activity"/>
    <property type="evidence" value="ECO:0007669"/>
    <property type="project" value="UniProtKB-KW"/>
</dbReference>
<evidence type="ECO:0000256" key="3">
    <source>
        <dbReference type="RuleBase" id="RU000363"/>
    </source>
</evidence>
<reference evidence="4 5" key="1">
    <citation type="submission" date="2016-01" db="EMBL/GenBank/DDBJ databases">
        <title>Mycobacterium immunogenum strain CD11_6 genome sequencing and assembly.</title>
        <authorList>
            <person name="Kaur G."/>
            <person name="Nair G.R."/>
            <person name="Mayilraj S."/>
        </authorList>
    </citation>
    <scope>NUCLEOTIDE SEQUENCE [LARGE SCALE GENOMIC DNA]</scope>
    <source>
        <strain evidence="4 5">CD11-6</strain>
    </source>
</reference>
<dbReference type="InterPro" id="IPR020904">
    <property type="entry name" value="Sc_DH/Rdtase_CS"/>
</dbReference>
<dbReference type="Gene3D" id="3.40.50.720">
    <property type="entry name" value="NAD(P)-binding Rossmann-like Domain"/>
    <property type="match status" value="1"/>
</dbReference>
<proteinExistence type="inferred from homology"/>
<dbReference type="PRINTS" id="PR00081">
    <property type="entry name" value="GDHRDH"/>
</dbReference>
<protein>
    <recommendedName>
        <fullName evidence="6">Short-chain dehydrogenase</fullName>
    </recommendedName>
</protein>